<dbReference type="Pfam" id="PF02498">
    <property type="entry name" value="Bro-N"/>
    <property type="match status" value="1"/>
</dbReference>
<dbReference type="PROSITE" id="PS51750">
    <property type="entry name" value="BRO_N"/>
    <property type="match status" value="1"/>
</dbReference>
<proteinExistence type="predicted"/>
<dbReference type="InterPro" id="IPR003497">
    <property type="entry name" value="BRO_N_domain"/>
</dbReference>
<keyword evidence="4" id="KW-1185">Reference proteome</keyword>
<dbReference type="eggNOG" id="COG5380">
    <property type="taxonomic scope" value="Bacteria"/>
</dbReference>
<accession>A1BFL2</accession>
<dbReference type="SMART" id="SM01040">
    <property type="entry name" value="Bro-N"/>
    <property type="match status" value="1"/>
</dbReference>
<evidence type="ECO:0000313" key="3">
    <source>
        <dbReference type="EMBL" id="ABL65189.1"/>
    </source>
</evidence>
<evidence type="ECO:0000259" key="2">
    <source>
        <dbReference type="PROSITE" id="PS51750"/>
    </source>
</evidence>
<sequence>MTEEQTLIAFENRPIRRYFDEATETWYFSIVDVIAILSESVNPRDYWFRMKVRVKSDDGLQLSTVCRQLKMKAPDGKMRATDCVNVEGLLRIIQSIPSPKAEPFKQWLAKVGYERIQDMADPARSLDRAREYWQQHGRSEKWIQQRMMGQETRNKLTDYWKEHEISKEDEYAILTNIIHQEWTGVSIKKHKDMKGLKTQNLRDHTSEAELIFTALAELSTRQIAESVDATGMAENADAGKKGGKIAKGARLELEQKTGKSVVSGENFLAPSKQARKITGKGERGESALVKKKRI</sequence>
<evidence type="ECO:0000256" key="1">
    <source>
        <dbReference type="SAM" id="MobiDB-lite"/>
    </source>
</evidence>
<protein>
    <submittedName>
        <fullName evidence="3">Prophage antirepressor</fullName>
    </submittedName>
</protein>
<dbReference type="KEGG" id="cph:Cpha266_1152"/>
<dbReference type="EMBL" id="CP000492">
    <property type="protein sequence ID" value="ABL65189.1"/>
    <property type="molecule type" value="Genomic_DNA"/>
</dbReference>
<dbReference type="Proteomes" id="UP000008701">
    <property type="component" value="Chromosome"/>
</dbReference>
<dbReference type="HOGENOM" id="CLU_1029133_0_0_10"/>
<dbReference type="RefSeq" id="WP_011745013.1">
    <property type="nucleotide sequence ID" value="NC_008639.1"/>
</dbReference>
<organism evidence="3 4">
    <name type="scientific">Chlorobium phaeobacteroides (strain DSM 266 / SMG 266 / 2430)</name>
    <dbReference type="NCBI Taxonomy" id="290317"/>
    <lineage>
        <taxon>Bacteria</taxon>
        <taxon>Pseudomonadati</taxon>
        <taxon>Chlorobiota</taxon>
        <taxon>Chlorobiia</taxon>
        <taxon>Chlorobiales</taxon>
        <taxon>Chlorobiaceae</taxon>
        <taxon>Chlorobium/Pelodictyon group</taxon>
        <taxon>Chlorobium</taxon>
    </lineage>
</organism>
<reference evidence="3 4" key="1">
    <citation type="submission" date="2006-12" db="EMBL/GenBank/DDBJ databases">
        <title>Complete sequence of Chlorobium phaeobacteroides DSM 266.</title>
        <authorList>
            <consortium name="US DOE Joint Genome Institute"/>
            <person name="Copeland A."/>
            <person name="Lucas S."/>
            <person name="Lapidus A."/>
            <person name="Barry K."/>
            <person name="Detter J.C."/>
            <person name="Glavina del Rio T."/>
            <person name="Hammon N."/>
            <person name="Israni S."/>
            <person name="Pitluck S."/>
            <person name="Goltsman E."/>
            <person name="Schmutz J."/>
            <person name="Larimer F."/>
            <person name="Land M."/>
            <person name="Hauser L."/>
            <person name="Mikhailova N."/>
            <person name="Li T."/>
            <person name="Overmann J."/>
            <person name="Bryant D.A."/>
            <person name="Richardson P."/>
        </authorList>
    </citation>
    <scope>NUCLEOTIDE SEQUENCE [LARGE SCALE GENOMIC DNA]</scope>
    <source>
        <strain evidence="3 4">DSM 266</strain>
    </source>
</reference>
<dbReference type="OrthoDB" id="9814400at2"/>
<feature type="region of interest" description="Disordered" evidence="1">
    <location>
        <begin position="273"/>
        <end position="294"/>
    </location>
</feature>
<dbReference type="AlphaFoldDB" id="A1BFL2"/>
<gene>
    <name evidence="3" type="ordered locus">Cpha266_1152</name>
</gene>
<evidence type="ECO:0000313" key="4">
    <source>
        <dbReference type="Proteomes" id="UP000008701"/>
    </source>
</evidence>
<name>A1BFL2_CHLPD</name>
<dbReference type="STRING" id="290317.Cpha266_1152"/>
<feature type="domain" description="Bro-N" evidence="2">
    <location>
        <begin position="1"/>
        <end position="120"/>
    </location>
</feature>